<dbReference type="OrthoDB" id="5329963at2"/>
<dbReference type="Pfam" id="PF05050">
    <property type="entry name" value="Methyltransf_21"/>
    <property type="match status" value="1"/>
</dbReference>
<dbReference type="InterPro" id="IPR029063">
    <property type="entry name" value="SAM-dependent_MTases_sf"/>
</dbReference>
<dbReference type="PANTHER" id="PTHR34203">
    <property type="entry name" value="METHYLTRANSFERASE, FKBM FAMILY PROTEIN"/>
    <property type="match status" value="1"/>
</dbReference>
<evidence type="ECO:0000313" key="2">
    <source>
        <dbReference type="EMBL" id="AMY10181.1"/>
    </source>
</evidence>
<dbReference type="PANTHER" id="PTHR34203:SF15">
    <property type="entry name" value="SLL1173 PROTEIN"/>
    <property type="match status" value="1"/>
</dbReference>
<dbReference type="InterPro" id="IPR006342">
    <property type="entry name" value="FkbM_mtfrase"/>
</dbReference>
<gene>
    <name evidence="2" type="ORF">LuPra_03410</name>
</gene>
<name>A0A143PP36_LUTPR</name>
<dbReference type="Gene3D" id="3.40.50.150">
    <property type="entry name" value="Vaccinia Virus protein VP39"/>
    <property type="match status" value="1"/>
</dbReference>
<keyword evidence="2" id="KW-0808">Transferase</keyword>
<dbReference type="InterPro" id="IPR052514">
    <property type="entry name" value="SAM-dependent_MTase"/>
</dbReference>
<dbReference type="Proteomes" id="UP000076079">
    <property type="component" value="Chromosome"/>
</dbReference>
<feature type="domain" description="Methyltransferase FkbM" evidence="1">
    <location>
        <begin position="136"/>
        <end position="297"/>
    </location>
</feature>
<evidence type="ECO:0000259" key="1">
    <source>
        <dbReference type="Pfam" id="PF05050"/>
    </source>
</evidence>
<dbReference type="AlphaFoldDB" id="A0A143PP36"/>
<reference evidence="2 3" key="1">
    <citation type="journal article" date="2016" name="Genome Announc.">
        <title>First Complete Genome Sequence of a Subdivision 6 Acidobacterium Strain.</title>
        <authorList>
            <person name="Huang S."/>
            <person name="Vieira S."/>
            <person name="Bunk B."/>
            <person name="Riedel T."/>
            <person name="Sproer C."/>
            <person name="Overmann J."/>
        </authorList>
    </citation>
    <scope>NUCLEOTIDE SEQUENCE [LARGE SCALE GENOMIC DNA]</scope>
    <source>
        <strain evidence="3">DSM 100886 HEG_-6_39</strain>
    </source>
</reference>
<sequence>MTMPFRRVRIPVAIVGVIALSSGIAIAGHGDKYGSFWTDARAALEWNNPLCTHMAALRGMIKARAVKRRTDEIKAASHLVRENAEGLFLYATPFGQFWMPQADDLWSLAVVLAEQDQEMYGSAGGLGIHNGDVVIDAGAHVGLFTRTALAAGASKVITFEVTPKSNLALRLNFAREIAEGRVIVVEKGVWFEESILPLVIVDGCSVCNSVSHPWMRATMNVPLTTIDNAVAELKLDRVDFIKLDIENAEANALRGARRTLVAYHPRVAVALENSKTRIAYGHEVLGVMQEAYAGYRYVCGACTNPESSARILPEVLHFYAD</sequence>
<dbReference type="GO" id="GO:0032259">
    <property type="term" value="P:methylation"/>
    <property type="evidence" value="ECO:0007669"/>
    <property type="project" value="UniProtKB-KW"/>
</dbReference>
<reference evidence="3" key="2">
    <citation type="submission" date="2016-04" db="EMBL/GenBank/DDBJ databases">
        <title>First Complete Genome Sequence of a Subdivision 6 Acidobacterium.</title>
        <authorList>
            <person name="Huang S."/>
            <person name="Vieira S."/>
            <person name="Bunk B."/>
            <person name="Riedel T."/>
            <person name="Sproeer C."/>
            <person name="Overmann J."/>
        </authorList>
    </citation>
    <scope>NUCLEOTIDE SEQUENCE [LARGE SCALE GENOMIC DNA]</scope>
    <source>
        <strain evidence="3">DSM 100886 HEG_-6_39</strain>
    </source>
</reference>
<accession>A0A143PP36</accession>
<organism evidence="2 3">
    <name type="scientific">Luteitalea pratensis</name>
    <dbReference type="NCBI Taxonomy" id="1855912"/>
    <lineage>
        <taxon>Bacteria</taxon>
        <taxon>Pseudomonadati</taxon>
        <taxon>Acidobacteriota</taxon>
        <taxon>Vicinamibacteria</taxon>
        <taxon>Vicinamibacterales</taxon>
        <taxon>Vicinamibacteraceae</taxon>
        <taxon>Luteitalea</taxon>
    </lineage>
</organism>
<dbReference type="NCBIfam" id="TIGR01444">
    <property type="entry name" value="fkbM_fam"/>
    <property type="match status" value="1"/>
</dbReference>
<dbReference type="KEGG" id="abac:LuPra_03410"/>
<dbReference type="EMBL" id="CP015136">
    <property type="protein sequence ID" value="AMY10181.1"/>
    <property type="molecule type" value="Genomic_DNA"/>
</dbReference>
<dbReference type="GO" id="GO:0008168">
    <property type="term" value="F:methyltransferase activity"/>
    <property type="evidence" value="ECO:0007669"/>
    <property type="project" value="UniProtKB-KW"/>
</dbReference>
<keyword evidence="3" id="KW-1185">Reference proteome</keyword>
<dbReference type="SUPFAM" id="SSF53335">
    <property type="entry name" value="S-adenosyl-L-methionine-dependent methyltransferases"/>
    <property type="match status" value="1"/>
</dbReference>
<protein>
    <submittedName>
        <fullName evidence="2">Methyltransferase, FkbM family</fullName>
    </submittedName>
</protein>
<keyword evidence="2" id="KW-0489">Methyltransferase</keyword>
<evidence type="ECO:0000313" key="3">
    <source>
        <dbReference type="Proteomes" id="UP000076079"/>
    </source>
</evidence>
<dbReference type="RefSeq" id="WP_110171845.1">
    <property type="nucleotide sequence ID" value="NZ_CP015136.1"/>
</dbReference>
<proteinExistence type="predicted"/>